<dbReference type="OrthoDB" id="7785428at2759"/>
<dbReference type="AlphaFoldDB" id="A0A034W951"/>
<name>A0A034W951_BACDO</name>
<proteinExistence type="predicted"/>
<reference evidence="1" key="1">
    <citation type="journal article" date="2014" name="BMC Genomics">
        <title>Characterizing the developmental transcriptome of the oriental fruit fly, Bactrocera dorsalis (Diptera: Tephritidae) through comparative genomic analysis with Drosophila melanogaster utilizing modENCODE datasets.</title>
        <authorList>
            <person name="Geib S.M."/>
            <person name="Calla B."/>
            <person name="Hall B."/>
            <person name="Hou S."/>
            <person name="Manoukis N.C."/>
        </authorList>
    </citation>
    <scope>NUCLEOTIDE SEQUENCE</scope>
    <source>
        <strain evidence="1">Punador</strain>
    </source>
</reference>
<evidence type="ECO:0000313" key="1">
    <source>
        <dbReference type="EMBL" id="JAC50303.1"/>
    </source>
</evidence>
<organism evidence="1">
    <name type="scientific">Bactrocera dorsalis</name>
    <name type="common">Oriental fruit fly</name>
    <name type="synonym">Dacus dorsalis</name>
    <dbReference type="NCBI Taxonomy" id="27457"/>
    <lineage>
        <taxon>Eukaryota</taxon>
        <taxon>Metazoa</taxon>
        <taxon>Ecdysozoa</taxon>
        <taxon>Arthropoda</taxon>
        <taxon>Hexapoda</taxon>
        <taxon>Insecta</taxon>
        <taxon>Pterygota</taxon>
        <taxon>Neoptera</taxon>
        <taxon>Endopterygota</taxon>
        <taxon>Diptera</taxon>
        <taxon>Brachycera</taxon>
        <taxon>Muscomorpha</taxon>
        <taxon>Tephritoidea</taxon>
        <taxon>Tephritidae</taxon>
        <taxon>Bactrocera</taxon>
        <taxon>Bactrocera</taxon>
    </lineage>
</organism>
<accession>A0A034W951</accession>
<dbReference type="EMBL" id="GAKP01008647">
    <property type="protein sequence ID" value="JAC50305.1"/>
    <property type="molecule type" value="Transcribed_RNA"/>
</dbReference>
<sequence>MVYVAPGLCKIKMHCSAEHLKYLKELISSCFLPALKEDLDNVPLSSEHFGSYRNALEIQLPILYDLLQQNRHWIFGREDQESYEVFANVIILLCEINAASTIYRLSNENIQRNANSILQEHTPVNIAAVENIVFEFYQNKFKKDVWKKQLGSLHGFVRYLELQYSSEKLPRRWVNFCLSVGLTVRESHEPTCKRIGILIFALILQSGNFAYIQEQNIHGVIYESAIKDIDFMDCAEAAADVWKCLHKCLNFCKELSSFNWCQLDDLMEKAIKNVTMASNSQISLCNLQQVSKMAAHFAINQQEIEACCEAVLNIPSSIEHCRNICATNNSYTIFRWAKSILTMLNVESYKLMQEKEMSQKFLLEMHKCYLVCILPIDLQIIAPHLIPFLEKFTSVLMEVIITHKLDFEIIQIVKTILETFKHQLQHCPYTYESENFLKLNNALEKLLNHNIFVQNK</sequence>
<protein>
    <submittedName>
        <fullName evidence="1">Uncharacterized protein</fullName>
    </submittedName>
</protein>
<dbReference type="EMBL" id="GAKP01008649">
    <property type="protein sequence ID" value="JAC50303.1"/>
    <property type="molecule type" value="Transcribed_RNA"/>
</dbReference>